<protein>
    <submittedName>
        <fullName evidence="3">Uncharacterized protein</fullName>
    </submittedName>
</protein>
<feature type="region of interest" description="Disordered" evidence="1">
    <location>
        <begin position="1"/>
        <end position="40"/>
    </location>
</feature>
<feature type="transmembrane region" description="Helical" evidence="2">
    <location>
        <begin position="44"/>
        <end position="63"/>
    </location>
</feature>
<keyword evidence="2" id="KW-1133">Transmembrane helix</keyword>
<keyword evidence="2" id="KW-0812">Transmembrane</keyword>
<evidence type="ECO:0000256" key="1">
    <source>
        <dbReference type="SAM" id="MobiDB-lite"/>
    </source>
</evidence>
<gene>
    <name evidence="3" type="ORF">GCM10009827_101440</name>
</gene>
<feature type="region of interest" description="Disordered" evidence="1">
    <location>
        <begin position="145"/>
        <end position="167"/>
    </location>
</feature>
<dbReference type="RefSeq" id="WP_344512549.1">
    <property type="nucleotide sequence ID" value="NZ_BAAAQD010000033.1"/>
</dbReference>
<evidence type="ECO:0000313" key="4">
    <source>
        <dbReference type="Proteomes" id="UP001501470"/>
    </source>
</evidence>
<organism evidence="3 4">
    <name type="scientific">Dactylosporangium maewongense</name>
    <dbReference type="NCBI Taxonomy" id="634393"/>
    <lineage>
        <taxon>Bacteria</taxon>
        <taxon>Bacillati</taxon>
        <taxon>Actinomycetota</taxon>
        <taxon>Actinomycetes</taxon>
        <taxon>Micromonosporales</taxon>
        <taxon>Micromonosporaceae</taxon>
        <taxon>Dactylosporangium</taxon>
    </lineage>
</organism>
<reference evidence="4" key="1">
    <citation type="journal article" date="2019" name="Int. J. Syst. Evol. Microbiol.">
        <title>The Global Catalogue of Microorganisms (GCM) 10K type strain sequencing project: providing services to taxonomists for standard genome sequencing and annotation.</title>
        <authorList>
            <consortium name="The Broad Institute Genomics Platform"/>
            <consortium name="The Broad Institute Genome Sequencing Center for Infectious Disease"/>
            <person name="Wu L."/>
            <person name="Ma J."/>
        </authorList>
    </citation>
    <scope>NUCLEOTIDE SEQUENCE [LARGE SCALE GENOMIC DNA]</scope>
    <source>
        <strain evidence="4">JCM 15933</strain>
    </source>
</reference>
<proteinExistence type="predicted"/>
<accession>A0ABP4NL45</accession>
<name>A0ABP4NL45_9ACTN</name>
<evidence type="ECO:0000313" key="3">
    <source>
        <dbReference type="EMBL" id="GAA1563540.1"/>
    </source>
</evidence>
<evidence type="ECO:0000256" key="2">
    <source>
        <dbReference type="SAM" id="Phobius"/>
    </source>
</evidence>
<dbReference type="EMBL" id="BAAAQD010000033">
    <property type="protein sequence ID" value="GAA1563540.1"/>
    <property type="molecule type" value="Genomic_DNA"/>
</dbReference>
<dbReference type="Proteomes" id="UP001501470">
    <property type="component" value="Unassembled WGS sequence"/>
</dbReference>
<keyword evidence="4" id="KW-1185">Reference proteome</keyword>
<comment type="caution">
    <text evidence="3">The sequence shown here is derived from an EMBL/GenBank/DDBJ whole genome shotgun (WGS) entry which is preliminary data.</text>
</comment>
<feature type="compositionally biased region" description="Low complexity" evidence="1">
    <location>
        <begin position="7"/>
        <end position="27"/>
    </location>
</feature>
<sequence length="374" mass="38434">MTQRTPRTAASGHRAATGAASQTADAARPQATSTQRGPWPPQRLAALLTVVLLTAAGGAAPVLRPAQAGPVVRPDTVVRDPRAWLLLLAGRLQLIAASAADPVGFGSGSYLHVQRSVPAGHGTLVVDSLRWVTPDGGGIVAQTQATVPTKPRASPAPDAQTDELPGRWPVPIVNRYEAGALVSPVGNPVPADADLLANRIAVRTAAMLPPDTQDELDERGRQDALVVAVLADLAGVRSLGLSQRAAVLQVLAGLPTLTTTDTDAAGGSGAVAFRVAAGPAAVTVVVDAVSGRLLRYQTGTGTDRVVLRFDTSRCGCALPETGWSRVPSFWPPVLSQPADTAALGRPAPQPQCPAGSSRVMFLPAQVTASTEALR</sequence>
<keyword evidence="2" id="KW-0472">Membrane</keyword>